<organism evidence="2 3">
    <name type="scientific">Saguinus oedipus</name>
    <name type="common">Cotton-top tamarin</name>
    <name type="synonym">Oedipomidas oedipus</name>
    <dbReference type="NCBI Taxonomy" id="9490"/>
    <lineage>
        <taxon>Eukaryota</taxon>
        <taxon>Metazoa</taxon>
        <taxon>Chordata</taxon>
        <taxon>Craniata</taxon>
        <taxon>Vertebrata</taxon>
        <taxon>Euteleostomi</taxon>
        <taxon>Mammalia</taxon>
        <taxon>Eutheria</taxon>
        <taxon>Euarchontoglires</taxon>
        <taxon>Primates</taxon>
        <taxon>Haplorrhini</taxon>
        <taxon>Platyrrhini</taxon>
        <taxon>Cebidae</taxon>
        <taxon>Callitrichinae</taxon>
        <taxon>Saguinus</taxon>
    </lineage>
</organism>
<feature type="region of interest" description="Disordered" evidence="1">
    <location>
        <begin position="57"/>
        <end position="78"/>
    </location>
</feature>
<evidence type="ECO:0000256" key="1">
    <source>
        <dbReference type="SAM" id="MobiDB-lite"/>
    </source>
</evidence>
<reference evidence="2 3" key="1">
    <citation type="submission" date="2023-05" db="EMBL/GenBank/DDBJ databases">
        <title>B98-5 Cell Line De Novo Hybrid Assembly: An Optical Mapping Approach.</title>
        <authorList>
            <person name="Kananen K."/>
            <person name="Auerbach J.A."/>
            <person name="Kautto E."/>
            <person name="Blachly J.S."/>
        </authorList>
    </citation>
    <scope>NUCLEOTIDE SEQUENCE [LARGE SCALE GENOMIC DNA]</scope>
    <source>
        <strain evidence="2">B95-8</strain>
        <tissue evidence="2">Cell line</tissue>
    </source>
</reference>
<sequence length="78" mass="8218">MKPGEIRFVSGGSVGTGAARARSLDACAVELPRSAQGGGGRHRHRPTGRPLCLRKLAPPGPSSCPGRNLNLKLQSRQY</sequence>
<dbReference type="EMBL" id="JASSZA010000011">
    <property type="protein sequence ID" value="KAK2098974.1"/>
    <property type="molecule type" value="Genomic_DNA"/>
</dbReference>
<protein>
    <submittedName>
        <fullName evidence="2">Uncharacterized protein</fullName>
    </submittedName>
</protein>
<name>A0ABQ9UPH3_SAGOE</name>
<evidence type="ECO:0000313" key="3">
    <source>
        <dbReference type="Proteomes" id="UP001266305"/>
    </source>
</evidence>
<accession>A0ABQ9UPH3</accession>
<evidence type="ECO:0000313" key="2">
    <source>
        <dbReference type="EMBL" id="KAK2098974.1"/>
    </source>
</evidence>
<dbReference type="Proteomes" id="UP001266305">
    <property type="component" value="Unassembled WGS sequence"/>
</dbReference>
<proteinExistence type="predicted"/>
<keyword evidence="3" id="KW-1185">Reference proteome</keyword>
<comment type="caution">
    <text evidence="2">The sequence shown here is derived from an EMBL/GenBank/DDBJ whole genome shotgun (WGS) entry which is preliminary data.</text>
</comment>
<gene>
    <name evidence="2" type="ORF">P7K49_024425</name>
</gene>